<name>A0A1Y2L2Z9_9PROT</name>
<dbReference type="SUPFAM" id="SSF50800">
    <property type="entry name" value="PK beta-barrel domain-like"/>
    <property type="match status" value="1"/>
</dbReference>
<dbReference type="AlphaFoldDB" id="A0A1Y2L2Z9"/>
<proteinExistence type="predicted"/>
<gene>
    <name evidence="2" type="ORF">TMES_05215</name>
</gene>
<dbReference type="Proteomes" id="UP000193391">
    <property type="component" value="Unassembled WGS sequence"/>
</dbReference>
<dbReference type="PANTHER" id="PTHR36930">
    <property type="entry name" value="METAL-SULFUR CLUSTER BIOSYNTHESIS PROTEINS YUAD-RELATED"/>
    <property type="match status" value="1"/>
</dbReference>
<evidence type="ECO:0000313" key="3">
    <source>
        <dbReference type="Proteomes" id="UP000193391"/>
    </source>
</evidence>
<dbReference type="InterPro" id="IPR052716">
    <property type="entry name" value="MOSC_domain"/>
</dbReference>
<dbReference type="InterPro" id="IPR005302">
    <property type="entry name" value="MoCF_Sase_C"/>
</dbReference>
<dbReference type="PANTHER" id="PTHR36930:SF1">
    <property type="entry name" value="MOSC DOMAIN-CONTAINING PROTEIN"/>
    <property type="match status" value="1"/>
</dbReference>
<dbReference type="InterPro" id="IPR011037">
    <property type="entry name" value="Pyrv_Knase-like_insert_dom_sf"/>
</dbReference>
<dbReference type="Pfam" id="PF03473">
    <property type="entry name" value="MOSC"/>
    <property type="match status" value="1"/>
</dbReference>
<organism evidence="2 3">
    <name type="scientific">Thalassospira mesophila</name>
    <dbReference type="NCBI Taxonomy" id="1293891"/>
    <lineage>
        <taxon>Bacteria</taxon>
        <taxon>Pseudomonadati</taxon>
        <taxon>Pseudomonadota</taxon>
        <taxon>Alphaproteobacteria</taxon>
        <taxon>Rhodospirillales</taxon>
        <taxon>Thalassospiraceae</taxon>
        <taxon>Thalassospira</taxon>
    </lineage>
</organism>
<dbReference type="EMBL" id="JFKA01000002">
    <property type="protein sequence ID" value="OSQ39868.1"/>
    <property type="molecule type" value="Genomic_DNA"/>
</dbReference>
<dbReference type="GO" id="GO:0003824">
    <property type="term" value="F:catalytic activity"/>
    <property type="evidence" value="ECO:0007669"/>
    <property type="project" value="InterPro"/>
</dbReference>
<dbReference type="Gene3D" id="2.40.33.20">
    <property type="entry name" value="PK beta-barrel domain-like"/>
    <property type="match status" value="1"/>
</dbReference>
<accession>A0A1Y2L2Z9</accession>
<dbReference type="PROSITE" id="PS51340">
    <property type="entry name" value="MOSC"/>
    <property type="match status" value="1"/>
</dbReference>
<reference evidence="2 3" key="1">
    <citation type="submission" date="2014-03" db="EMBL/GenBank/DDBJ databases">
        <title>The draft genome sequence of Thalassospira mesophila JCM 18969.</title>
        <authorList>
            <person name="Lai Q."/>
            <person name="Shao Z."/>
        </authorList>
    </citation>
    <scope>NUCLEOTIDE SEQUENCE [LARGE SCALE GENOMIC DNA]</scope>
    <source>
        <strain evidence="2 3">JCM 18969</strain>
    </source>
</reference>
<dbReference type="GO" id="GO:0030151">
    <property type="term" value="F:molybdenum ion binding"/>
    <property type="evidence" value="ECO:0007669"/>
    <property type="project" value="InterPro"/>
</dbReference>
<dbReference type="STRING" id="1293891.TMES_05215"/>
<comment type="caution">
    <text evidence="2">The sequence shown here is derived from an EMBL/GenBank/DDBJ whole genome shotgun (WGS) entry which is preliminary data.</text>
</comment>
<evidence type="ECO:0000313" key="2">
    <source>
        <dbReference type="EMBL" id="OSQ39868.1"/>
    </source>
</evidence>
<protein>
    <submittedName>
        <fullName evidence="2">Molybdenum cofactor biosysynthesis protein</fullName>
    </submittedName>
</protein>
<dbReference type="GO" id="GO:0030170">
    <property type="term" value="F:pyridoxal phosphate binding"/>
    <property type="evidence" value="ECO:0007669"/>
    <property type="project" value="InterPro"/>
</dbReference>
<evidence type="ECO:0000259" key="1">
    <source>
        <dbReference type="PROSITE" id="PS51340"/>
    </source>
</evidence>
<feature type="domain" description="MOSC" evidence="1">
    <location>
        <begin position="11"/>
        <end position="146"/>
    </location>
</feature>
<sequence>MTGQLCGIARKAAPRVPMETLDMASVSIELGLEGDYRGKLKKRKITVLAQEDWHAACADINRADLDWTVRRANLLVSGFALPRETGTRFAIGDLILEVSGETDPCHRMEEAATGLENALRPNWRGGVTCRVIEGAEIAVGAPVQLRLGAQH</sequence>
<keyword evidence="3" id="KW-1185">Reference proteome</keyword>
<dbReference type="OrthoDB" id="1550913at2"/>